<dbReference type="OrthoDB" id="86405at2"/>
<dbReference type="Gene3D" id="1.25.40.10">
    <property type="entry name" value="Tetratricopeptide repeat domain"/>
    <property type="match status" value="1"/>
</dbReference>
<dbReference type="SMART" id="SM00028">
    <property type="entry name" value="TPR"/>
    <property type="match status" value="2"/>
</dbReference>
<protein>
    <submittedName>
        <fullName evidence="1">Uncharacterized protein</fullName>
    </submittedName>
</protein>
<dbReference type="Proteomes" id="UP000031184">
    <property type="component" value="Unassembled WGS sequence"/>
</dbReference>
<sequence>MKKFLGMLLLLILCQGAYSEEKSDWEYSFIKALNHEERKEWSSAIQELEKSRALQKDNPLILKELGYCYAKQGDFEKARDCYERVLQLEPEDSNAKKNLKILLETKN</sequence>
<comment type="caution">
    <text evidence="1">The sequence shown here is derived from an EMBL/GenBank/DDBJ whole genome shotgun (WGS) entry which is preliminary data.</text>
</comment>
<dbReference type="PATRIC" id="fig|1226633.4.peg.1591"/>
<dbReference type="PROSITE" id="PS50005">
    <property type="entry name" value="TPR"/>
    <property type="match status" value="1"/>
</dbReference>
<dbReference type="InterPro" id="IPR011990">
    <property type="entry name" value="TPR-like_helical_dom_sf"/>
</dbReference>
<gene>
    <name evidence="1" type="ORF">C095_07890</name>
</gene>
<organism evidence="1 2">
    <name type="scientific">Fusobacterium necrophorum subsp. funduliforme B35</name>
    <dbReference type="NCBI Taxonomy" id="1226633"/>
    <lineage>
        <taxon>Bacteria</taxon>
        <taxon>Fusobacteriati</taxon>
        <taxon>Fusobacteriota</taxon>
        <taxon>Fusobacteriia</taxon>
        <taxon>Fusobacteriales</taxon>
        <taxon>Fusobacteriaceae</taxon>
        <taxon>Fusobacterium</taxon>
    </lineage>
</organism>
<evidence type="ECO:0000313" key="2">
    <source>
        <dbReference type="Proteomes" id="UP000031184"/>
    </source>
</evidence>
<name>A0A017H4P0_9FUSO</name>
<dbReference type="AlphaFoldDB" id="A0A017H4P0"/>
<dbReference type="PROSITE" id="PS50293">
    <property type="entry name" value="TPR_REGION"/>
    <property type="match status" value="1"/>
</dbReference>
<dbReference type="EMBL" id="AUZI01000019">
    <property type="protein sequence ID" value="KID49001.1"/>
    <property type="molecule type" value="Genomic_DNA"/>
</dbReference>
<dbReference type="SUPFAM" id="SSF48452">
    <property type="entry name" value="TPR-like"/>
    <property type="match status" value="1"/>
</dbReference>
<dbReference type="Pfam" id="PF00515">
    <property type="entry name" value="TPR_1"/>
    <property type="match status" value="1"/>
</dbReference>
<dbReference type="RefSeq" id="WP_005955661.1">
    <property type="nucleotide sequence ID" value="NZ_AOJP01000007.1"/>
</dbReference>
<proteinExistence type="predicted"/>
<accession>A0A017H4P0</accession>
<dbReference type="InterPro" id="IPR019734">
    <property type="entry name" value="TPR_rpt"/>
</dbReference>
<evidence type="ECO:0000313" key="1">
    <source>
        <dbReference type="EMBL" id="KID49001.1"/>
    </source>
</evidence>
<reference evidence="1 2" key="1">
    <citation type="submission" date="2013-08" db="EMBL/GenBank/DDBJ databases">
        <title>An opportunistic ruminal bacterium that causes liver abscesses in cattle.</title>
        <authorList>
            <person name="Benahmed F.H."/>
            <person name="Rasmussen M."/>
            <person name="Harbottle H."/>
            <person name="Soppet D."/>
            <person name="Nagaraja T.G."/>
            <person name="Davidson M."/>
        </authorList>
    </citation>
    <scope>NUCLEOTIDE SEQUENCE [LARGE SCALE GENOMIC DNA]</scope>
    <source>
        <strain evidence="1 2">B35</strain>
    </source>
</reference>